<dbReference type="Pfam" id="PF13174">
    <property type="entry name" value="TPR_6"/>
    <property type="match status" value="1"/>
</dbReference>
<evidence type="ECO:0000313" key="6">
    <source>
        <dbReference type="Proteomes" id="UP001595843"/>
    </source>
</evidence>
<dbReference type="InterPro" id="IPR051685">
    <property type="entry name" value="Ycf3/AcsC/BcsC/TPR_MFPF"/>
</dbReference>
<reference evidence="6" key="1">
    <citation type="journal article" date="2019" name="Int. J. Syst. Evol. Microbiol.">
        <title>The Global Catalogue of Microorganisms (GCM) 10K type strain sequencing project: providing services to taxonomists for standard genome sequencing and annotation.</title>
        <authorList>
            <consortium name="The Broad Institute Genomics Platform"/>
            <consortium name="The Broad Institute Genome Sequencing Center for Infectious Disease"/>
            <person name="Wu L."/>
            <person name="Ma J."/>
        </authorList>
    </citation>
    <scope>NUCLEOTIDE SEQUENCE [LARGE SCALE GENOMIC DNA]</scope>
    <source>
        <strain evidence="6">IBRC-M 10813</strain>
    </source>
</reference>
<keyword evidence="4" id="KW-0812">Transmembrane</keyword>
<keyword evidence="4" id="KW-0472">Membrane</keyword>
<evidence type="ECO:0000256" key="2">
    <source>
        <dbReference type="ARBA" id="ARBA00022803"/>
    </source>
</evidence>
<dbReference type="EMBL" id="JBHSAP010000015">
    <property type="protein sequence ID" value="MFC4077577.1"/>
    <property type="molecule type" value="Genomic_DNA"/>
</dbReference>
<dbReference type="InterPro" id="IPR019734">
    <property type="entry name" value="TPR_rpt"/>
</dbReference>
<sequence length="228" mass="26745">MGKFFIFWVLWLLTGNPLVSLLLLLLIVYLLDRRFTGFFPSATRPLKRNRRIRRLRQSLSHNPHNTSDKRELAHLLLEKKKYKEALPWLDEVLKTVPDSAASRADKGLALLKLGRLEEGEKLLLEALKMESRVYYGEPYLRLGEAFSKQNREKALTYMEKFKEMNTSSSEAYFRLGVLYHQFGRIEDARQAFGEAIEIYRALPKYKKRTERPWALRSSIRLGLLPSKK</sequence>
<keyword evidence="4" id="KW-1133">Transmembrane helix</keyword>
<keyword evidence="1" id="KW-0677">Repeat</keyword>
<dbReference type="Pfam" id="PF14559">
    <property type="entry name" value="TPR_19"/>
    <property type="match status" value="1"/>
</dbReference>
<dbReference type="SMART" id="SM00028">
    <property type="entry name" value="TPR"/>
    <property type="match status" value="3"/>
</dbReference>
<accession>A0ABV8JLH4</accession>
<name>A0ABV8JLH4_9BACL</name>
<dbReference type="Pfam" id="PF07719">
    <property type="entry name" value="TPR_2"/>
    <property type="match status" value="1"/>
</dbReference>
<dbReference type="RefSeq" id="WP_380705387.1">
    <property type="nucleotide sequence ID" value="NZ_JBHSAP010000015.1"/>
</dbReference>
<evidence type="ECO:0000256" key="3">
    <source>
        <dbReference type="PROSITE-ProRule" id="PRU00339"/>
    </source>
</evidence>
<dbReference type="SUPFAM" id="SSF48452">
    <property type="entry name" value="TPR-like"/>
    <property type="match status" value="1"/>
</dbReference>
<dbReference type="PROSITE" id="PS50005">
    <property type="entry name" value="TPR"/>
    <property type="match status" value="1"/>
</dbReference>
<dbReference type="PROSITE" id="PS50293">
    <property type="entry name" value="TPR_REGION"/>
    <property type="match status" value="1"/>
</dbReference>
<evidence type="ECO:0000256" key="1">
    <source>
        <dbReference type="ARBA" id="ARBA00022737"/>
    </source>
</evidence>
<dbReference type="InterPro" id="IPR011990">
    <property type="entry name" value="TPR-like_helical_dom_sf"/>
</dbReference>
<comment type="caution">
    <text evidence="5">The sequence shown here is derived from an EMBL/GenBank/DDBJ whole genome shotgun (WGS) entry which is preliminary data.</text>
</comment>
<feature type="transmembrane region" description="Helical" evidence="4">
    <location>
        <begin position="6"/>
        <end position="31"/>
    </location>
</feature>
<dbReference type="InterPro" id="IPR013105">
    <property type="entry name" value="TPR_2"/>
</dbReference>
<dbReference type="Gene3D" id="1.25.40.10">
    <property type="entry name" value="Tetratricopeptide repeat domain"/>
    <property type="match status" value="1"/>
</dbReference>
<protein>
    <submittedName>
        <fullName evidence="5">Tetratricopeptide repeat protein</fullName>
    </submittedName>
</protein>
<organism evidence="5 6">
    <name type="scientific">Salinithrix halophila</name>
    <dbReference type="NCBI Taxonomy" id="1485204"/>
    <lineage>
        <taxon>Bacteria</taxon>
        <taxon>Bacillati</taxon>
        <taxon>Bacillota</taxon>
        <taxon>Bacilli</taxon>
        <taxon>Bacillales</taxon>
        <taxon>Thermoactinomycetaceae</taxon>
        <taxon>Salinithrix</taxon>
    </lineage>
</organism>
<evidence type="ECO:0000313" key="5">
    <source>
        <dbReference type="EMBL" id="MFC4077577.1"/>
    </source>
</evidence>
<keyword evidence="2 3" id="KW-0802">TPR repeat</keyword>
<dbReference type="PANTHER" id="PTHR44943:SF8">
    <property type="entry name" value="TPR REPEAT-CONTAINING PROTEIN MJ0263"/>
    <property type="match status" value="1"/>
</dbReference>
<dbReference type="Proteomes" id="UP001595843">
    <property type="component" value="Unassembled WGS sequence"/>
</dbReference>
<keyword evidence="6" id="KW-1185">Reference proteome</keyword>
<dbReference type="PANTHER" id="PTHR44943">
    <property type="entry name" value="CELLULOSE SYNTHASE OPERON PROTEIN C"/>
    <property type="match status" value="1"/>
</dbReference>
<feature type="repeat" description="TPR" evidence="3">
    <location>
        <begin position="169"/>
        <end position="202"/>
    </location>
</feature>
<gene>
    <name evidence="5" type="ORF">ACFOUO_12295</name>
</gene>
<proteinExistence type="predicted"/>
<evidence type="ECO:0000256" key="4">
    <source>
        <dbReference type="SAM" id="Phobius"/>
    </source>
</evidence>